<dbReference type="Proteomes" id="UP001221597">
    <property type="component" value="Chromosome"/>
</dbReference>
<proteinExistence type="predicted"/>
<keyword evidence="2" id="KW-1185">Reference proteome</keyword>
<name>A0ABY8J3G0_9BACI</name>
<dbReference type="InterPro" id="IPR024255">
    <property type="entry name" value="GerPB"/>
</dbReference>
<evidence type="ECO:0000313" key="2">
    <source>
        <dbReference type="Proteomes" id="UP001221597"/>
    </source>
</evidence>
<accession>A0ABY8J3G0</accession>
<dbReference type="RefSeq" id="WP_283078086.1">
    <property type="nucleotide sequence ID" value="NZ_CP121671.1"/>
</dbReference>
<sequence>MNLTVHQTISIRFLRIGSVANSSIVQIGSSGVIQAKADLYNTGGYTAPGEEPQPISGQVTVPELDAGGTLVPLSVT</sequence>
<reference evidence="1 2" key="1">
    <citation type="submission" date="2023-04" db="EMBL/GenBank/DDBJ databases">
        <title>Genome sequence of Halobacillus naozhouensis KACC 21980.</title>
        <authorList>
            <person name="Kim S."/>
            <person name="Heo J."/>
            <person name="Kwon S.-W."/>
        </authorList>
    </citation>
    <scope>NUCLEOTIDE SEQUENCE [LARGE SCALE GENOMIC DNA]</scope>
    <source>
        <strain evidence="1 2">KCTC 13234</strain>
    </source>
</reference>
<evidence type="ECO:0000313" key="1">
    <source>
        <dbReference type="EMBL" id="WFT76129.1"/>
    </source>
</evidence>
<gene>
    <name evidence="1" type="ORF">P9989_07135</name>
</gene>
<dbReference type="Pfam" id="PF10803">
    <property type="entry name" value="GerPB"/>
    <property type="match status" value="1"/>
</dbReference>
<protein>
    <submittedName>
        <fullName evidence="1">Spore germination protein GerPB</fullName>
    </submittedName>
</protein>
<dbReference type="EMBL" id="CP121671">
    <property type="protein sequence ID" value="WFT76129.1"/>
    <property type="molecule type" value="Genomic_DNA"/>
</dbReference>
<organism evidence="1 2">
    <name type="scientific">Halobacillus naozhouensis</name>
    <dbReference type="NCBI Taxonomy" id="554880"/>
    <lineage>
        <taxon>Bacteria</taxon>
        <taxon>Bacillati</taxon>
        <taxon>Bacillota</taxon>
        <taxon>Bacilli</taxon>
        <taxon>Bacillales</taxon>
        <taxon>Bacillaceae</taxon>
        <taxon>Halobacillus</taxon>
    </lineage>
</organism>